<feature type="transmembrane region" description="Helical" evidence="8">
    <location>
        <begin position="132"/>
        <end position="153"/>
    </location>
</feature>
<reference evidence="10" key="1">
    <citation type="submission" date="2021-02" db="EMBL/GenBank/DDBJ databases">
        <authorList>
            <person name="Nowell W R."/>
        </authorList>
    </citation>
    <scope>NUCLEOTIDE SEQUENCE</scope>
</reference>
<feature type="transmembrane region" description="Helical" evidence="8">
    <location>
        <begin position="594"/>
        <end position="616"/>
    </location>
</feature>
<dbReference type="GO" id="GO:0005886">
    <property type="term" value="C:plasma membrane"/>
    <property type="evidence" value="ECO:0007669"/>
    <property type="project" value="TreeGrafter"/>
</dbReference>
<dbReference type="Proteomes" id="UP000663842">
    <property type="component" value="Unassembled WGS sequence"/>
</dbReference>
<evidence type="ECO:0000256" key="4">
    <source>
        <dbReference type="ARBA" id="ARBA00022692"/>
    </source>
</evidence>
<dbReference type="Proteomes" id="UP000663887">
    <property type="component" value="Unassembled WGS sequence"/>
</dbReference>
<feature type="transmembrane region" description="Helical" evidence="8">
    <location>
        <begin position="289"/>
        <end position="317"/>
    </location>
</feature>
<dbReference type="FunFam" id="1.20.1730.10:FF:000006">
    <property type="entry name" value="Urea active transporter"/>
    <property type="match status" value="1"/>
</dbReference>
<feature type="transmembrane region" description="Helical" evidence="8">
    <location>
        <begin position="91"/>
        <end position="111"/>
    </location>
</feature>
<dbReference type="NCBIfam" id="TIGR00813">
    <property type="entry name" value="sss"/>
    <property type="match status" value="1"/>
</dbReference>
<feature type="transmembrane region" description="Helical" evidence="8">
    <location>
        <begin position="56"/>
        <end position="79"/>
    </location>
</feature>
<evidence type="ECO:0000256" key="1">
    <source>
        <dbReference type="ARBA" id="ARBA00004141"/>
    </source>
</evidence>
<evidence type="ECO:0000313" key="10">
    <source>
        <dbReference type="EMBL" id="CAF3904517.1"/>
    </source>
</evidence>
<feature type="transmembrane region" description="Helical" evidence="8">
    <location>
        <begin position="457"/>
        <end position="477"/>
    </location>
</feature>
<evidence type="ECO:0000256" key="7">
    <source>
        <dbReference type="RuleBase" id="RU362091"/>
    </source>
</evidence>
<evidence type="ECO:0000256" key="8">
    <source>
        <dbReference type="SAM" id="Phobius"/>
    </source>
</evidence>
<dbReference type="InterPro" id="IPR001734">
    <property type="entry name" value="Na/solute_symporter"/>
</dbReference>
<sequence>MASTNPPLTQADGYGILITLGTIFAMGMVGTTICLRRYKGEEKNSSESFSTADRKVKTGLIASAVVSSWTWAATLLHSSSVAYSYGVSGPLWYATGATVQIILFCIIAIELKRRAPFAHTFLEVVNARYGQAGHLVFIVFCLCTNILVTSMLLTGGAAVVHYLSGIHIVAACFLLPLGTIIYTMVGGIKATFLTDYVHTMVVLIIILIFAFVTYSTSPLLGSPSKVYDLLVNASRMHPVEGNAQGSYLTMRSTEGAIFFIVNIIGNFGTVFVDNGYYNKAIAASPVSALPGYVLGGIAWLAVPFLCSTTMGLAAIALESNPSFPTYPDRMSSDDVSAGLTLPLVAVALLGKTGAIITMIMIFMAVTSAMSAQLIAVSSIVSYDVYRTYINRAATGKKLILVSHISVVTFGIAMSAWSVGLYYIDISMGYLYMMMGIIISSAVIPGALTILWNRQSKWAVCLSPPLGFLCAMIVWLVSTKVQYGWINIQTSSSNFSMLIGNLVALFSPILFVPVISLIKPDPIPYNFASMRAITLVDDSVDNTRNPTFEETERGITILTKNLKFARILAFLLTICLTVIWPWPMYGSSYIFTKPFFTTWVVCGIVWMLFSFCVVGIYPLVENHKVIMTVCKKIYIDLAKSRQRIAINSVGHAAHHGHMSRLATTSFDKRHTNDVQS</sequence>
<dbReference type="PANTHER" id="PTHR46154:SF4">
    <property type="entry name" value="UREA ACTIVE TRANSPORTER"/>
    <property type="match status" value="1"/>
</dbReference>
<evidence type="ECO:0000256" key="3">
    <source>
        <dbReference type="ARBA" id="ARBA00022448"/>
    </source>
</evidence>
<evidence type="ECO:0000313" key="11">
    <source>
        <dbReference type="Proteomes" id="UP000663842"/>
    </source>
</evidence>
<protein>
    <recommendedName>
        <fullName evidence="12">Urea active transporter 1</fullName>
    </recommendedName>
</protein>
<feature type="transmembrane region" description="Helical" evidence="8">
    <location>
        <begin position="497"/>
        <end position="517"/>
    </location>
</feature>
<evidence type="ECO:0000313" key="9">
    <source>
        <dbReference type="EMBL" id="CAF2206669.1"/>
    </source>
</evidence>
<feature type="transmembrane region" description="Helical" evidence="8">
    <location>
        <begin position="256"/>
        <end position="277"/>
    </location>
</feature>
<feature type="transmembrane region" description="Helical" evidence="8">
    <location>
        <begin position="196"/>
        <end position="214"/>
    </location>
</feature>
<name>A0A819HW05_9BILA</name>
<keyword evidence="6 8" id="KW-0472">Membrane</keyword>
<comment type="similarity">
    <text evidence="2 7">Belongs to the sodium:solute symporter (SSF) (TC 2.A.21) family.</text>
</comment>
<dbReference type="GO" id="GO:0015204">
    <property type="term" value="F:urea transmembrane transporter activity"/>
    <property type="evidence" value="ECO:0007669"/>
    <property type="project" value="InterPro"/>
</dbReference>
<feature type="transmembrane region" description="Helical" evidence="8">
    <location>
        <begin position="398"/>
        <end position="423"/>
    </location>
</feature>
<keyword evidence="5 8" id="KW-1133">Transmembrane helix</keyword>
<dbReference type="PROSITE" id="PS50283">
    <property type="entry name" value="NA_SOLUT_SYMP_3"/>
    <property type="match status" value="1"/>
</dbReference>
<feature type="transmembrane region" description="Helical" evidence="8">
    <location>
        <begin position="429"/>
        <end position="450"/>
    </location>
</feature>
<evidence type="ECO:0008006" key="12">
    <source>
        <dbReference type="Google" id="ProtNLM"/>
    </source>
</evidence>
<keyword evidence="3" id="KW-0813">Transport</keyword>
<comment type="subcellular location">
    <subcellularLocation>
        <location evidence="1">Membrane</location>
        <topology evidence="1">Multi-pass membrane protein</topology>
    </subcellularLocation>
</comment>
<dbReference type="Pfam" id="PF00474">
    <property type="entry name" value="SSF"/>
    <property type="match status" value="1"/>
</dbReference>
<dbReference type="AlphaFoldDB" id="A0A819HW05"/>
<proteinExistence type="inferred from homology"/>
<accession>A0A819HW05</accession>
<dbReference type="GO" id="GO:0015606">
    <property type="term" value="F:spermidine transmembrane transporter activity"/>
    <property type="evidence" value="ECO:0007669"/>
    <property type="project" value="TreeGrafter"/>
</dbReference>
<dbReference type="InterPro" id="IPR038377">
    <property type="entry name" value="Na/Glc_symporter_sf"/>
</dbReference>
<feature type="transmembrane region" description="Helical" evidence="8">
    <location>
        <begin position="159"/>
        <end position="184"/>
    </location>
</feature>
<comment type="caution">
    <text evidence="10">The sequence shown here is derived from an EMBL/GenBank/DDBJ whole genome shotgun (WGS) entry which is preliminary data.</text>
</comment>
<organism evidence="10 11">
    <name type="scientific">Rotaria magnacalcarata</name>
    <dbReference type="NCBI Taxonomy" id="392030"/>
    <lineage>
        <taxon>Eukaryota</taxon>
        <taxon>Metazoa</taxon>
        <taxon>Spiralia</taxon>
        <taxon>Gnathifera</taxon>
        <taxon>Rotifera</taxon>
        <taxon>Eurotatoria</taxon>
        <taxon>Bdelloidea</taxon>
        <taxon>Philodinida</taxon>
        <taxon>Philodinidae</taxon>
        <taxon>Rotaria</taxon>
    </lineage>
</organism>
<dbReference type="CDD" id="cd11476">
    <property type="entry name" value="SLC5sbd_DUR3"/>
    <property type="match status" value="1"/>
</dbReference>
<evidence type="ECO:0000256" key="6">
    <source>
        <dbReference type="ARBA" id="ARBA00023136"/>
    </source>
</evidence>
<evidence type="ECO:0000256" key="2">
    <source>
        <dbReference type="ARBA" id="ARBA00006434"/>
    </source>
</evidence>
<dbReference type="GO" id="GO:0015489">
    <property type="term" value="F:putrescine transmembrane transporter activity"/>
    <property type="evidence" value="ECO:0007669"/>
    <property type="project" value="TreeGrafter"/>
</dbReference>
<dbReference type="EMBL" id="CAJOBF010001037">
    <property type="protein sequence ID" value="CAF3904517.1"/>
    <property type="molecule type" value="Genomic_DNA"/>
</dbReference>
<gene>
    <name evidence="10" type="ORF">UXM345_LOCUS10725</name>
    <name evidence="9" type="ORF">XDN619_LOCUS33072</name>
</gene>
<dbReference type="Gene3D" id="1.20.1730.10">
    <property type="entry name" value="Sodium/glucose cotransporter"/>
    <property type="match status" value="1"/>
</dbReference>
<evidence type="ECO:0000256" key="5">
    <source>
        <dbReference type="ARBA" id="ARBA00022989"/>
    </source>
</evidence>
<feature type="transmembrane region" description="Helical" evidence="8">
    <location>
        <begin position="14"/>
        <end position="35"/>
    </location>
</feature>
<dbReference type="InterPro" id="IPR031155">
    <property type="entry name" value="DUR"/>
</dbReference>
<dbReference type="EMBL" id="CAJNRG010016698">
    <property type="protein sequence ID" value="CAF2206669.1"/>
    <property type="molecule type" value="Genomic_DNA"/>
</dbReference>
<keyword evidence="4 8" id="KW-0812">Transmembrane</keyword>
<feature type="transmembrane region" description="Helical" evidence="8">
    <location>
        <begin position="563"/>
        <end position="582"/>
    </location>
</feature>
<dbReference type="PANTHER" id="PTHR46154">
    <property type="match status" value="1"/>
</dbReference>